<feature type="region of interest" description="Disordered" evidence="15">
    <location>
        <begin position="260"/>
        <end position="284"/>
    </location>
</feature>
<evidence type="ECO:0000256" key="8">
    <source>
        <dbReference type="ARBA" id="ARBA00022692"/>
    </source>
</evidence>
<dbReference type="InterPro" id="IPR022638">
    <property type="entry name" value="Transloc_intimin_rcpt"/>
</dbReference>
<keyword evidence="8" id="KW-0812">Transmembrane</keyword>
<protein>
    <recommendedName>
        <fullName evidence="4">Translocated intimin receptor Tir</fullName>
    </recommendedName>
    <alternativeName>
        <fullName evidence="14">Secreted effector protein Tir</fullName>
    </alternativeName>
</protein>
<dbReference type="NCBIfam" id="NF033637">
    <property type="entry name" value="transloc_TIR"/>
    <property type="match status" value="1"/>
</dbReference>
<dbReference type="AlphaFoldDB" id="A0A376PPI9"/>
<dbReference type="PRINTS" id="PR01370">
    <property type="entry name" value="TRNSINTIMINR"/>
</dbReference>
<keyword evidence="5" id="KW-1032">Host cell membrane</keyword>
<dbReference type="Gene3D" id="4.10.820.10">
    <property type="entry name" value="Translocated intimin receptor, central domain"/>
    <property type="match status" value="1"/>
</dbReference>
<comment type="similarity">
    <text evidence="3">Belongs to the Tir receptor family.</text>
</comment>
<evidence type="ECO:0000256" key="6">
    <source>
        <dbReference type="ARBA" id="ARBA00022525"/>
    </source>
</evidence>
<dbReference type="Pfam" id="PF07489">
    <property type="entry name" value="Tir_receptor_C"/>
    <property type="match status" value="1"/>
</dbReference>
<feature type="compositionally biased region" description="Polar residues" evidence="15">
    <location>
        <begin position="1"/>
        <end position="14"/>
    </location>
</feature>
<comment type="subcellular location">
    <subcellularLocation>
        <location evidence="1">Host cell membrane</location>
        <topology evidence="1">Multi-pass membrane protein</topology>
    </subcellularLocation>
    <subcellularLocation>
        <location evidence="2">Secreted</location>
    </subcellularLocation>
</comment>
<feature type="compositionally biased region" description="Polar residues" evidence="15">
    <location>
        <begin position="435"/>
        <end position="450"/>
    </location>
</feature>
<evidence type="ECO:0000256" key="14">
    <source>
        <dbReference type="ARBA" id="ARBA00032228"/>
    </source>
</evidence>
<evidence type="ECO:0000256" key="5">
    <source>
        <dbReference type="ARBA" id="ARBA00022511"/>
    </source>
</evidence>
<keyword evidence="6" id="KW-0964">Secreted</keyword>
<reference evidence="19 20" key="1">
    <citation type="submission" date="2018-06" db="EMBL/GenBank/DDBJ databases">
        <authorList>
            <consortium name="Pathogen Informatics"/>
            <person name="Doyle S."/>
        </authorList>
    </citation>
    <scope>NUCLEOTIDE SEQUENCE [LARGE SCALE GENOMIC DNA]</scope>
    <source>
        <strain evidence="19 20">NCTC8621</strain>
    </source>
</reference>
<evidence type="ECO:0000256" key="13">
    <source>
        <dbReference type="ARBA" id="ARBA00023170"/>
    </source>
</evidence>
<feature type="region of interest" description="Disordered" evidence="15">
    <location>
        <begin position="1"/>
        <end position="43"/>
    </location>
</feature>
<evidence type="ECO:0000256" key="15">
    <source>
        <dbReference type="SAM" id="MobiDB-lite"/>
    </source>
</evidence>
<evidence type="ECO:0000259" key="17">
    <source>
        <dbReference type="Pfam" id="PF07489"/>
    </source>
</evidence>
<evidence type="ECO:0000256" key="1">
    <source>
        <dbReference type="ARBA" id="ARBA00004598"/>
    </source>
</evidence>
<feature type="region of interest" description="Disordered" evidence="15">
    <location>
        <begin position="186"/>
        <end position="228"/>
    </location>
</feature>
<evidence type="ECO:0000256" key="10">
    <source>
        <dbReference type="ARBA" id="ARBA00022989"/>
    </source>
</evidence>
<evidence type="ECO:0000256" key="12">
    <source>
        <dbReference type="ARBA" id="ARBA00023136"/>
    </source>
</evidence>
<keyword evidence="10" id="KW-1133">Transmembrane helix</keyword>
<name>A0A376PPI9_ECOLX</name>
<evidence type="ECO:0000256" key="2">
    <source>
        <dbReference type="ARBA" id="ARBA00004613"/>
    </source>
</evidence>
<feature type="compositionally biased region" description="Polar residues" evidence="15">
    <location>
        <begin position="218"/>
        <end position="228"/>
    </location>
</feature>
<feature type="compositionally biased region" description="Low complexity" evidence="15">
    <location>
        <begin position="395"/>
        <end position="409"/>
    </location>
</feature>
<dbReference type="EMBL" id="UGBW01000003">
    <property type="protein sequence ID" value="STH80262.1"/>
    <property type="molecule type" value="Genomic_DNA"/>
</dbReference>
<accession>A0A376PPI9</accession>
<keyword evidence="13 19" id="KW-0675">Receptor</keyword>
<keyword evidence="7" id="KW-0597">Phosphoprotein</keyword>
<evidence type="ECO:0000313" key="19">
    <source>
        <dbReference type="EMBL" id="STH80262.1"/>
    </source>
</evidence>
<evidence type="ECO:0000256" key="11">
    <source>
        <dbReference type="ARBA" id="ARBA00023026"/>
    </source>
</evidence>
<keyword evidence="11" id="KW-0843">Virulence</keyword>
<dbReference type="RefSeq" id="WP_115196343.1">
    <property type="nucleotide sequence ID" value="NZ_UGBW01000003.1"/>
</dbReference>
<organism evidence="19 20">
    <name type="scientific">Escherichia coli</name>
    <dbReference type="NCBI Taxonomy" id="562"/>
    <lineage>
        <taxon>Bacteria</taxon>
        <taxon>Pseudomonadati</taxon>
        <taxon>Pseudomonadota</taxon>
        <taxon>Gammaproteobacteria</taxon>
        <taxon>Enterobacterales</taxon>
        <taxon>Enterobacteriaceae</taxon>
        <taxon>Escherichia</taxon>
    </lineage>
</organism>
<feature type="domain" description="Translocated intimin receptor C-terminal" evidence="17">
    <location>
        <begin position="337"/>
        <end position="552"/>
    </location>
</feature>
<keyword evidence="12" id="KW-0472">Membrane</keyword>
<sequence length="552" mass="57130">MPIGNLGNNVNSNHLIPPAPPQPSQTDGAARGGTGHLISSTGALGSRSLFSPLRNSMADSVDSRDIPGLPTNPSRLAAATSETCLLGGFEVLHDKGPLDILNTQIGPSAFRVEAQADGTHAAIGEKNGLVVSVTLSPQEWSSLQSIDTEGKNRFVFTGGRGGSGHPMVTVASDIAEARMKILAKLDPDNHGGRQPKDVDTRSVGVGSASGIDDGVVSETHTSTTNSSVRSDPKFWVSVGAIAAGLAGLAATGIAQALALTPEPDDPTTTDPDQAANAAESATKDQLTQEAFKNPENQKVNIDANGNAIPSGELKDDIVEQIAQQAKEAGEVARQQAVESNAQAQQRYEDQYARRQEELQLSSGIGYGLSSALIVAGGIGAGVTTALHRRNQPAEQTTTTTTHTVVQQQTGGNTPAQGGTDATRAEDASLNRRDSQGSVASTHWSDSSSEVVNPYAEVGEPRNSLSTRQQEEHIYDEVAADPVYSVIQNFSRNAPVTGRLMGSPGQGIQSTYALLANSAGLRLGMGGLTGSGESAVNTANANAAPTPGPVRFV</sequence>
<dbReference type="Proteomes" id="UP000255093">
    <property type="component" value="Unassembled WGS sequence"/>
</dbReference>
<evidence type="ECO:0000256" key="7">
    <source>
        <dbReference type="ARBA" id="ARBA00022553"/>
    </source>
</evidence>
<feature type="compositionally biased region" description="Basic and acidic residues" evidence="15">
    <location>
        <begin position="186"/>
        <end position="200"/>
    </location>
</feature>
<dbReference type="GO" id="GO:0005576">
    <property type="term" value="C:extracellular region"/>
    <property type="evidence" value="ECO:0007669"/>
    <property type="project" value="UniProtKB-SubCell"/>
</dbReference>
<proteinExistence type="inferred from homology"/>
<dbReference type="InterPro" id="IPR022633">
    <property type="entry name" value="Transloc_intimin_rcpt_N"/>
</dbReference>
<feature type="domain" description="Translocated intimin receptor central" evidence="16">
    <location>
        <begin position="271"/>
        <end position="336"/>
    </location>
</feature>
<feature type="domain" description="Translocated intimin receptor N-terminal" evidence="18">
    <location>
        <begin position="1"/>
        <end position="270"/>
    </location>
</feature>
<keyword evidence="9" id="KW-1043">Host membrane</keyword>
<feature type="region of interest" description="Disordered" evidence="15">
    <location>
        <begin position="389"/>
        <end position="450"/>
    </location>
</feature>
<gene>
    <name evidence="19" type="primary">tir</name>
    <name evidence="19" type="ORF">NCTC8621_00128</name>
</gene>
<evidence type="ECO:0000256" key="4">
    <source>
        <dbReference type="ARBA" id="ARBA00014490"/>
    </source>
</evidence>
<evidence type="ECO:0000259" key="16">
    <source>
        <dbReference type="Pfam" id="PF03549"/>
    </source>
</evidence>
<evidence type="ECO:0000256" key="3">
    <source>
        <dbReference type="ARBA" id="ARBA00010317"/>
    </source>
</evidence>
<evidence type="ECO:0000256" key="9">
    <source>
        <dbReference type="ARBA" id="ARBA00022870"/>
    </source>
</evidence>
<dbReference type="InterPro" id="IPR037003">
    <property type="entry name" value="Tir_central_sf"/>
</dbReference>
<evidence type="ECO:0000313" key="20">
    <source>
        <dbReference type="Proteomes" id="UP000255093"/>
    </source>
</evidence>
<dbReference type="Pfam" id="PF03549">
    <property type="entry name" value="Tir_receptor_M"/>
    <property type="match status" value="1"/>
</dbReference>
<dbReference type="InterPro" id="IPR022639">
    <property type="entry name" value="Transloc_intimin_rcpt_C"/>
</dbReference>
<dbReference type="GO" id="GO:0020002">
    <property type="term" value="C:host cell plasma membrane"/>
    <property type="evidence" value="ECO:0007669"/>
    <property type="project" value="UniProtKB-SubCell"/>
</dbReference>
<dbReference type="Pfam" id="PF07490">
    <property type="entry name" value="Tir_receptor_N"/>
    <property type="match status" value="1"/>
</dbReference>
<evidence type="ECO:0000259" key="18">
    <source>
        <dbReference type="Pfam" id="PF07490"/>
    </source>
</evidence>
<feature type="compositionally biased region" description="Basic and acidic residues" evidence="15">
    <location>
        <begin position="422"/>
        <end position="434"/>
    </location>
</feature>
<dbReference type="InterPro" id="IPR003536">
    <property type="entry name" value="Transloc_intimin_rcpt_cen_dom"/>
</dbReference>